<evidence type="ECO:0000313" key="2">
    <source>
        <dbReference type="EMBL" id="KAK4098809.1"/>
    </source>
</evidence>
<evidence type="ECO:0000313" key="3">
    <source>
        <dbReference type="Proteomes" id="UP001305647"/>
    </source>
</evidence>
<keyword evidence="3" id="KW-1185">Reference proteome</keyword>
<reference evidence="2" key="1">
    <citation type="journal article" date="2023" name="Mol. Phylogenet. Evol.">
        <title>Genome-scale phylogeny and comparative genomics of the fungal order Sordariales.</title>
        <authorList>
            <person name="Hensen N."/>
            <person name="Bonometti L."/>
            <person name="Westerberg I."/>
            <person name="Brannstrom I.O."/>
            <person name="Guillou S."/>
            <person name="Cros-Aarteil S."/>
            <person name="Calhoun S."/>
            <person name="Haridas S."/>
            <person name="Kuo A."/>
            <person name="Mondo S."/>
            <person name="Pangilinan J."/>
            <person name="Riley R."/>
            <person name="LaButti K."/>
            <person name="Andreopoulos B."/>
            <person name="Lipzen A."/>
            <person name="Chen C."/>
            <person name="Yan M."/>
            <person name="Daum C."/>
            <person name="Ng V."/>
            <person name="Clum A."/>
            <person name="Steindorff A."/>
            <person name="Ohm R.A."/>
            <person name="Martin F."/>
            <person name="Silar P."/>
            <person name="Natvig D.O."/>
            <person name="Lalanne C."/>
            <person name="Gautier V."/>
            <person name="Ament-Velasquez S.L."/>
            <person name="Kruys A."/>
            <person name="Hutchinson M.I."/>
            <person name="Powell A.J."/>
            <person name="Barry K."/>
            <person name="Miller A.N."/>
            <person name="Grigoriev I.V."/>
            <person name="Debuchy R."/>
            <person name="Gladieux P."/>
            <person name="Hiltunen Thoren M."/>
            <person name="Johannesson H."/>
        </authorList>
    </citation>
    <scope>NUCLEOTIDE SEQUENCE</scope>
    <source>
        <strain evidence="2">CBS 757.83</strain>
    </source>
</reference>
<dbReference type="Proteomes" id="UP001305647">
    <property type="component" value="Unassembled WGS sequence"/>
</dbReference>
<feature type="signal peptide" evidence="1">
    <location>
        <begin position="1"/>
        <end position="17"/>
    </location>
</feature>
<evidence type="ECO:0000256" key="1">
    <source>
        <dbReference type="SAM" id="SignalP"/>
    </source>
</evidence>
<organism evidence="2 3">
    <name type="scientific">Parathielavia hyrcaniae</name>
    <dbReference type="NCBI Taxonomy" id="113614"/>
    <lineage>
        <taxon>Eukaryota</taxon>
        <taxon>Fungi</taxon>
        <taxon>Dikarya</taxon>
        <taxon>Ascomycota</taxon>
        <taxon>Pezizomycotina</taxon>
        <taxon>Sordariomycetes</taxon>
        <taxon>Sordariomycetidae</taxon>
        <taxon>Sordariales</taxon>
        <taxon>Chaetomiaceae</taxon>
        <taxon>Parathielavia</taxon>
    </lineage>
</organism>
<keyword evidence="1" id="KW-0732">Signal</keyword>
<proteinExistence type="predicted"/>
<gene>
    <name evidence="2" type="ORF">N658DRAFT_210979</name>
</gene>
<feature type="chain" id="PRO_5042826856" evidence="1">
    <location>
        <begin position="18"/>
        <end position="120"/>
    </location>
</feature>
<sequence>MHGGYLCLSLSISDTCAMVNVSQVGSSGCRVVKQLSASWWWCGGYPYRVQNRVQNRVQLMSCVGRGLAGCLTAETCAPTKTQAVGTLVNFGMQIGESQTRTWNAPQCTKHFRRFTTPLVC</sequence>
<protein>
    <submittedName>
        <fullName evidence="2">Uncharacterized protein</fullName>
    </submittedName>
</protein>
<accession>A0AAN6PY63</accession>
<reference evidence="2" key="2">
    <citation type="submission" date="2023-05" db="EMBL/GenBank/DDBJ databases">
        <authorList>
            <consortium name="Lawrence Berkeley National Laboratory"/>
            <person name="Steindorff A."/>
            <person name="Hensen N."/>
            <person name="Bonometti L."/>
            <person name="Westerberg I."/>
            <person name="Brannstrom I.O."/>
            <person name="Guillou S."/>
            <person name="Cros-Aarteil S."/>
            <person name="Calhoun S."/>
            <person name="Haridas S."/>
            <person name="Kuo A."/>
            <person name="Mondo S."/>
            <person name="Pangilinan J."/>
            <person name="Riley R."/>
            <person name="Labutti K."/>
            <person name="Andreopoulos B."/>
            <person name="Lipzen A."/>
            <person name="Chen C."/>
            <person name="Yanf M."/>
            <person name="Daum C."/>
            <person name="Ng V."/>
            <person name="Clum A."/>
            <person name="Ohm R."/>
            <person name="Martin F."/>
            <person name="Silar P."/>
            <person name="Natvig D."/>
            <person name="Lalanne C."/>
            <person name="Gautier V."/>
            <person name="Ament-Velasquez S.L."/>
            <person name="Kruys A."/>
            <person name="Hutchinson M.I."/>
            <person name="Powell A.J."/>
            <person name="Barry K."/>
            <person name="Miller A.N."/>
            <person name="Grigoriev I.V."/>
            <person name="Debuchy R."/>
            <person name="Gladieux P."/>
            <person name="Thoren M.H."/>
            <person name="Johannesson H."/>
        </authorList>
    </citation>
    <scope>NUCLEOTIDE SEQUENCE</scope>
    <source>
        <strain evidence="2">CBS 757.83</strain>
    </source>
</reference>
<dbReference type="EMBL" id="MU863655">
    <property type="protein sequence ID" value="KAK4098809.1"/>
    <property type="molecule type" value="Genomic_DNA"/>
</dbReference>
<comment type="caution">
    <text evidence="2">The sequence shown here is derived from an EMBL/GenBank/DDBJ whole genome shotgun (WGS) entry which is preliminary data.</text>
</comment>
<dbReference type="AlphaFoldDB" id="A0AAN6PY63"/>
<name>A0AAN6PY63_9PEZI</name>